<dbReference type="InterPro" id="IPR044090">
    <property type="entry name" value="Nei2_N"/>
</dbReference>
<keyword evidence="8" id="KW-0238">DNA-binding</keyword>
<keyword evidence="6" id="KW-0378">Hydrolase</keyword>
<comment type="caution">
    <text evidence="16">The sequence shown here is derived from an EMBL/GenBank/DDBJ whole genome shotgun (WGS) entry which is preliminary data.</text>
</comment>
<keyword evidence="10" id="KW-0456">Lyase</keyword>
<evidence type="ECO:0000256" key="9">
    <source>
        <dbReference type="ARBA" id="ARBA00023204"/>
    </source>
</evidence>
<evidence type="ECO:0000313" key="16">
    <source>
        <dbReference type="EMBL" id="PMC63812.1"/>
    </source>
</evidence>
<dbReference type="Proteomes" id="UP000235836">
    <property type="component" value="Unassembled WGS sequence"/>
</dbReference>
<evidence type="ECO:0000256" key="11">
    <source>
        <dbReference type="ARBA" id="ARBA00023268"/>
    </source>
</evidence>
<evidence type="ECO:0000256" key="4">
    <source>
        <dbReference type="ARBA" id="ARBA00022763"/>
    </source>
</evidence>
<evidence type="ECO:0000256" key="13">
    <source>
        <dbReference type="PROSITE-ProRule" id="PRU00391"/>
    </source>
</evidence>
<feature type="domain" description="FPG-type" evidence="14">
    <location>
        <begin position="230"/>
        <end position="269"/>
    </location>
</feature>
<evidence type="ECO:0000313" key="17">
    <source>
        <dbReference type="Proteomes" id="UP000235836"/>
    </source>
</evidence>
<organism evidence="16 17">
    <name type="scientific">Corynebacterium tuscaniense</name>
    <dbReference type="NCBI Taxonomy" id="302449"/>
    <lineage>
        <taxon>Bacteria</taxon>
        <taxon>Bacillati</taxon>
        <taxon>Actinomycetota</taxon>
        <taxon>Actinomycetes</taxon>
        <taxon>Mycobacteriales</taxon>
        <taxon>Corynebacteriaceae</taxon>
        <taxon>Corynebacterium</taxon>
    </lineage>
</organism>
<dbReference type="InterPro" id="IPR012319">
    <property type="entry name" value="FPG_cat"/>
</dbReference>
<dbReference type="CDD" id="cd08971">
    <property type="entry name" value="AcNei2_N"/>
    <property type="match status" value="1"/>
</dbReference>
<dbReference type="EC" id="4.2.99.18" evidence="2"/>
<keyword evidence="16" id="KW-0255">Endonuclease</keyword>
<dbReference type="GO" id="GO:0003684">
    <property type="term" value="F:damaged DNA binding"/>
    <property type="evidence" value="ECO:0007669"/>
    <property type="project" value="InterPro"/>
</dbReference>
<dbReference type="InterPro" id="IPR015886">
    <property type="entry name" value="H2TH_FPG"/>
</dbReference>
<keyword evidence="16" id="KW-0540">Nuclease</keyword>
<dbReference type="RefSeq" id="WP_102724315.1">
    <property type="nucleotide sequence ID" value="NZ_PNHG01000015.1"/>
</dbReference>
<keyword evidence="17" id="KW-1185">Reference proteome</keyword>
<evidence type="ECO:0000256" key="2">
    <source>
        <dbReference type="ARBA" id="ARBA00012720"/>
    </source>
</evidence>
<dbReference type="PANTHER" id="PTHR42697">
    <property type="entry name" value="ENDONUCLEASE 8"/>
    <property type="match status" value="1"/>
</dbReference>
<keyword evidence="5 13" id="KW-0863">Zinc-finger</keyword>
<dbReference type="PANTHER" id="PTHR42697:SF1">
    <property type="entry name" value="ENDONUCLEASE 8"/>
    <property type="match status" value="1"/>
</dbReference>
<dbReference type="Pfam" id="PF06831">
    <property type="entry name" value="H2TH"/>
    <property type="match status" value="1"/>
</dbReference>
<evidence type="ECO:0000259" key="15">
    <source>
        <dbReference type="PROSITE" id="PS51068"/>
    </source>
</evidence>
<dbReference type="PROSITE" id="PS51068">
    <property type="entry name" value="FPG_CAT"/>
    <property type="match status" value="1"/>
</dbReference>
<evidence type="ECO:0000256" key="3">
    <source>
        <dbReference type="ARBA" id="ARBA00022723"/>
    </source>
</evidence>
<gene>
    <name evidence="16" type="ORF">CJ203_08905</name>
</gene>
<dbReference type="GO" id="GO:0140078">
    <property type="term" value="F:class I DNA-(apurinic or apyrimidinic site) endonuclease activity"/>
    <property type="evidence" value="ECO:0007669"/>
    <property type="project" value="UniProtKB-EC"/>
</dbReference>
<dbReference type="Gene3D" id="3.20.190.10">
    <property type="entry name" value="MutM-like, N-terminal"/>
    <property type="match status" value="1"/>
</dbReference>
<keyword evidence="9" id="KW-0234">DNA repair</keyword>
<evidence type="ECO:0000256" key="12">
    <source>
        <dbReference type="ARBA" id="ARBA00023295"/>
    </source>
</evidence>
<keyword evidence="4" id="KW-0227">DNA damage</keyword>
<feature type="domain" description="Formamidopyrimidine-DNA glycosylase catalytic" evidence="15">
    <location>
        <begin position="2"/>
        <end position="103"/>
    </location>
</feature>
<dbReference type="Pfam" id="PF01149">
    <property type="entry name" value="Fapy_DNA_glyco"/>
    <property type="match status" value="1"/>
</dbReference>
<dbReference type="SUPFAM" id="SSF57716">
    <property type="entry name" value="Glucocorticoid receptor-like (DNA-binding domain)"/>
    <property type="match status" value="1"/>
</dbReference>
<proteinExistence type="inferred from homology"/>
<evidence type="ECO:0000259" key="14">
    <source>
        <dbReference type="PROSITE" id="PS51066"/>
    </source>
</evidence>
<keyword evidence="3" id="KW-0479">Metal-binding</keyword>
<evidence type="ECO:0000256" key="7">
    <source>
        <dbReference type="ARBA" id="ARBA00022833"/>
    </source>
</evidence>
<name>A0A2N6T3G1_9CORY</name>
<dbReference type="SMART" id="SM01232">
    <property type="entry name" value="H2TH"/>
    <property type="match status" value="1"/>
</dbReference>
<dbReference type="InterPro" id="IPR010979">
    <property type="entry name" value="Ribosomal_uS13-like_H2TH"/>
</dbReference>
<dbReference type="AlphaFoldDB" id="A0A2N6T3G1"/>
<dbReference type="SUPFAM" id="SSF46946">
    <property type="entry name" value="S13-like H2TH domain"/>
    <property type="match status" value="1"/>
</dbReference>
<dbReference type="InterPro" id="IPR000214">
    <property type="entry name" value="Znf_DNA_glyclase/AP_lyase"/>
</dbReference>
<sequence>MPEGDSVYQLSKRLQFMEGREVTRCSLRVPRFATADFTGMTVERVWPYGKHLFMQFGADGHESQILHTHLKMEGSWSVHRAGSRWSKPGHTARVVLQLVDRGGDIELVGHSLGLVDVFPARLFEAEMGYLGPDLLAPTFDIEEATRRILADPGREIGRSLLDQQRVAGIGNEYRAEICFLAGVHPARTVAEVGEDGVANMLKIARRLMWANKDEVKRVTTGVKRAGETTYVFGRNNKPCRRCTTLITQGVLGGQGDLERVIWWCPSCQPEAGAW</sequence>
<dbReference type="PROSITE" id="PS51066">
    <property type="entry name" value="ZF_FPG_2"/>
    <property type="match status" value="1"/>
</dbReference>
<keyword evidence="11" id="KW-0511">Multifunctional enzyme</keyword>
<dbReference type="Gene3D" id="1.10.8.50">
    <property type="match status" value="1"/>
</dbReference>
<dbReference type="InterPro" id="IPR035937">
    <property type="entry name" value="FPG_N"/>
</dbReference>
<evidence type="ECO:0000256" key="8">
    <source>
        <dbReference type="ARBA" id="ARBA00023125"/>
    </source>
</evidence>
<protein>
    <recommendedName>
        <fullName evidence="2">DNA-(apurinic or apyrimidinic site) lyase</fullName>
        <ecNumber evidence="2">4.2.99.18</ecNumber>
    </recommendedName>
</protein>
<evidence type="ECO:0000256" key="1">
    <source>
        <dbReference type="ARBA" id="ARBA00009409"/>
    </source>
</evidence>
<reference evidence="16 17" key="1">
    <citation type="submission" date="2017-09" db="EMBL/GenBank/DDBJ databases">
        <title>Bacterial strain isolated from the female urinary microbiota.</title>
        <authorList>
            <person name="Thomas-White K."/>
            <person name="Kumar N."/>
            <person name="Forster S."/>
            <person name="Putonti C."/>
            <person name="Lawley T."/>
            <person name="Wolfe A.J."/>
        </authorList>
    </citation>
    <scope>NUCLEOTIDE SEQUENCE [LARGE SCALE GENOMIC DNA]</scope>
    <source>
        <strain evidence="16 17">UMB0792</strain>
    </source>
</reference>
<dbReference type="SMART" id="SM00898">
    <property type="entry name" value="Fapy_DNA_glyco"/>
    <property type="match status" value="1"/>
</dbReference>
<evidence type="ECO:0000256" key="10">
    <source>
        <dbReference type="ARBA" id="ARBA00023239"/>
    </source>
</evidence>
<dbReference type="EMBL" id="PNHG01000015">
    <property type="protein sequence ID" value="PMC63812.1"/>
    <property type="molecule type" value="Genomic_DNA"/>
</dbReference>
<dbReference type="GO" id="GO:0008270">
    <property type="term" value="F:zinc ion binding"/>
    <property type="evidence" value="ECO:0007669"/>
    <property type="project" value="UniProtKB-KW"/>
</dbReference>
<evidence type="ECO:0000256" key="5">
    <source>
        <dbReference type="ARBA" id="ARBA00022771"/>
    </source>
</evidence>
<keyword evidence="7" id="KW-0862">Zinc</keyword>
<evidence type="ECO:0000256" key="6">
    <source>
        <dbReference type="ARBA" id="ARBA00022801"/>
    </source>
</evidence>
<dbReference type="SUPFAM" id="SSF81624">
    <property type="entry name" value="N-terminal domain of MutM-like DNA repair proteins"/>
    <property type="match status" value="1"/>
</dbReference>
<comment type="similarity">
    <text evidence="1">Belongs to the FPG family.</text>
</comment>
<keyword evidence="12" id="KW-0326">Glycosidase</keyword>
<dbReference type="GO" id="GO:0006284">
    <property type="term" value="P:base-excision repair"/>
    <property type="evidence" value="ECO:0007669"/>
    <property type="project" value="InterPro"/>
</dbReference>
<accession>A0A2N6T3G1</accession>
<dbReference type="GO" id="GO:0000703">
    <property type="term" value="F:oxidized pyrimidine nucleobase lesion DNA N-glycosylase activity"/>
    <property type="evidence" value="ECO:0007669"/>
    <property type="project" value="TreeGrafter"/>
</dbReference>